<feature type="region of interest" description="Disordered" evidence="1">
    <location>
        <begin position="316"/>
        <end position="353"/>
    </location>
</feature>
<evidence type="ECO:0000256" key="1">
    <source>
        <dbReference type="SAM" id="MobiDB-lite"/>
    </source>
</evidence>
<feature type="compositionally biased region" description="Basic and acidic residues" evidence="1">
    <location>
        <begin position="120"/>
        <end position="149"/>
    </location>
</feature>
<accession>A0A6A6UYL1</accession>
<feature type="compositionally biased region" description="Polar residues" evidence="1">
    <location>
        <begin position="265"/>
        <end position="280"/>
    </location>
</feature>
<organism evidence="2 3">
    <name type="scientific">Sporormia fimetaria CBS 119925</name>
    <dbReference type="NCBI Taxonomy" id="1340428"/>
    <lineage>
        <taxon>Eukaryota</taxon>
        <taxon>Fungi</taxon>
        <taxon>Dikarya</taxon>
        <taxon>Ascomycota</taxon>
        <taxon>Pezizomycotina</taxon>
        <taxon>Dothideomycetes</taxon>
        <taxon>Pleosporomycetidae</taxon>
        <taxon>Pleosporales</taxon>
        <taxon>Sporormiaceae</taxon>
        <taxon>Sporormia</taxon>
    </lineage>
</organism>
<keyword evidence="3" id="KW-1185">Reference proteome</keyword>
<proteinExistence type="predicted"/>
<reference evidence="2" key="1">
    <citation type="journal article" date="2020" name="Stud. Mycol.">
        <title>101 Dothideomycetes genomes: a test case for predicting lifestyles and emergence of pathogens.</title>
        <authorList>
            <person name="Haridas S."/>
            <person name="Albert R."/>
            <person name="Binder M."/>
            <person name="Bloem J."/>
            <person name="Labutti K."/>
            <person name="Salamov A."/>
            <person name="Andreopoulos B."/>
            <person name="Baker S."/>
            <person name="Barry K."/>
            <person name="Bills G."/>
            <person name="Bluhm B."/>
            <person name="Cannon C."/>
            <person name="Castanera R."/>
            <person name="Culley D."/>
            <person name="Daum C."/>
            <person name="Ezra D."/>
            <person name="Gonzalez J."/>
            <person name="Henrissat B."/>
            <person name="Kuo A."/>
            <person name="Liang C."/>
            <person name="Lipzen A."/>
            <person name="Lutzoni F."/>
            <person name="Magnuson J."/>
            <person name="Mondo S."/>
            <person name="Nolan M."/>
            <person name="Ohm R."/>
            <person name="Pangilinan J."/>
            <person name="Park H.-J."/>
            <person name="Ramirez L."/>
            <person name="Alfaro M."/>
            <person name="Sun H."/>
            <person name="Tritt A."/>
            <person name="Yoshinaga Y."/>
            <person name="Zwiers L.-H."/>
            <person name="Turgeon B."/>
            <person name="Goodwin S."/>
            <person name="Spatafora J."/>
            <person name="Crous P."/>
            <person name="Grigoriev I."/>
        </authorList>
    </citation>
    <scope>NUCLEOTIDE SEQUENCE</scope>
    <source>
        <strain evidence="2">CBS 119925</strain>
    </source>
</reference>
<sequence length="353" mass="38353">MPAPLAKGIIIAASIIVAAGLAIYESPEVRRWIDQSRRKVAHALHSLGDDIQPRRPSESQEEYEARKVKDETVRRKRMEFLRKAQEEGISVDLDELARIGRENDHAPRRVRRGTSNSQKSFDELVGHDGRLRRDEKTAAKATGADKNENAARRRGLAGFAAGAAVAAGNPFADDQVLFDQEDEKTTSAQPLIDLDSRESTATVEAQPVFSPQSENLIDLTPTTSNESEPDAGPEQSLQSITSSTSEPESTHLTTDAEDSDDDILSTGTLTPRSERSAYTTVSAVESQINSIASLSVQNDTDHDGRSEAFSEVGFADADFSDIGSQRGVMTPSSWTDVGSDDDSEWEGRYGNSG</sequence>
<feature type="region of interest" description="Disordered" evidence="1">
    <location>
        <begin position="46"/>
        <end position="69"/>
    </location>
</feature>
<feature type="compositionally biased region" description="Low complexity" evidence="1">
    <location>
        <begin position="239"/>
        <end position="253"/>
    </location>
</feature>
<dbReference type="EMBL" id="MU006615">
    <property type="protein sequence ID" value="KAF2742087.1"/>
    <property type="molecule type" value="Genomic_DNA"/>
</dbReference>
<dbReference type="Proteomes" id="UP000799440">
    <property type="component" value="Unassembled WGS sequence"/>
</dbReference>
<evidence type="ECO:0000313" key="2">
    <source>
        <dbReference type="EMBL" id="KAF2742087.1"/>
    </source>
</evidence>
<dbReference type="OrthoDB" id="3926760at2759"/>
<feature type="region of interest" description="Disordered" evidence="1">
    <location>
        <begin position="175"/>
        <end position="280"/>
    </location>
</feature>
<dbReference type="AlphaFoldDB" id="A0A6A6UYL1"/>
<feature type="region of interest" description="Disordered" evidence="1">
    <location>
        <begin position="104"/>
        <end position="149"/>
    </location>
</feature>
<feature type="compositionally biased region" description="Basic and acidic residues" evidence="1">
    <location>
        <begin position="47"/>
        <end position="69"/>
    </location>
</feature>
<evidence type="ECO:0000313" key="3">
    <source>
        <dbReference type="Proteomes" id="UP000799440"/>
    </source>
</evidence>
<gene>
    <name evidence="2" type="ORF">M011DRAFT_472492</name>
</gene>
<protein>
    <submittedName>
        <fullName evidence="2">Uncharacterized protein</fullName>
    </submittedName>
</protein>
<feature type="compositionally biased region" description="Polar residues" evidence="1">
    <location>
        <begin position="199"/>
        <end position="226"/>
    </location>
</feature>
<name>A0A6A6UYL1_9PLEO</name>